<feature type="transmembrane region" description="Helical" evidence="14">
    <location>
        <begin position="154"/>
        <end position="175"/>
    </location>
</feature>
<evidence type="ECO:0000256" key="7">
    <source>
        <dbReference type="ARBA" id="ARBA00022692"/>
    </source>
</evidence>
<dbReference type="Pfam" id="PF00119">
    <property type="entry name" value="ATP-synt_A"/>
    <property type="match status" value="1"/>
</dbReference>
<dbReference type="EMBL" id="KX494104">
    <property type="protein sequence ID" value="ARX96605.1"/>
    <property type="molecule type" value="Genomic_DNA"/>
</dbReference>
<geneLocation type="mitochondrion" evidence="15"/>
<protein>
    <recommendedName>
        <fullName evidence="13">ATP synthase subunit a</fullName>
    </recommendedName>
</protein>
<dbReference type="GO" id="GO:0046933">
    <property type="term" value="F:proton-transporting ATP synthase activity, rotational mechanism"/>
    <property type="evidence" value="ECO:0007669"/>
    <property type="project" value="TreeGrafter"/>
</dbReference>
<keyword evidence="8" id="KW-0375">Hydrogen ion transport</keyword>
<feature type="transmembrane region" description="Helical" evidence="14">
    <location>
        <begin position="196"/>
        <end position="218"/>
    </location>
</feature>
<evidence type="ECO:0000256" key="3">
    <source>
        <dbReference type="ARBA" id="ARBA00006810"/>
    </source>
</evidence>
<gene>
    <name evidence="15" type="primary">atp6</name>
</gene>
<keyword evidence="6" id="KW-0138">CF(0)</keyword>
<keyword evidence="7 14" id="KW-0812">Transmembrane</keyword>
<evidence type="ECO:0000256" key="11">
    <source>
        <dbReference type="ARBA" id="ARBA00023136"/>
    </source>
</evidence>
<organism evidence="15">
    <name type="scientific">Xylocopa appendiculata</name>
    <dbReference type="NCBI Taxonomy" id="135683"/>
    <lineage>
        <taxon>Eukaryota</taxon>
        <taxon>Metazoa</taxon>
        <taxon>Ecdysozoa</taxon>
        <taxon>Arthropoda</taxon>
        <taxon>Hexapoda</taxon>
        <taxon>Insecta</taxon>
        <taxon>Pterygota</taxon>
        <taxon>Neoptera</taxon>
        <taxon>Endopterygota</taxon>
        <taxon>Hymenoptera</taxon>
        <taxon>Apocrita</taxon>
        <taxon>Aculeata</taxon>
        <taxon>Apoidea</taxon>
        <taxon>Anthophila</taxon>
        <taxon>Apidae</taxon>
        <taxon>Xylocopa</taxon>
        <taxon>Alloxylocopa</taxon>
    </lineage>
</organism>
<dbReference type="PANTHER" id="PTHR11410">
    <property type="entry name" value="ATP SYNTHASE SUBUNIT A"/>
    <property type="match status" value="1"/>
</dbReference>
<dbReference type="PANTHER" id="PTHR11410:SF0">
    <property type="entry name" value="ATP SYNTHASE SUBUNIT A"/>
    <property type="match status" value="1"/>
</dbReference>
<dbReference type="InterPro" id="IPR023011">
    <property type="entry name" value="ATP_synth_F0_asu_AS"/>
</dbReference>
<accession>A0A343DRE4</accession>
<evidence type="ECO:0000256" key="8">
    <source>
        <dbReference type="ARBA" id="ARBA00022781"/>
    </source>
</evidence>
<feature type="transmembrane region" description="Helical" evidence="14">
    <location>
        <begin position="123"/>
        <end position="142"/>
    </location>
</feature>
<evidence type="ECO:0000256" key="12">
    <source>
        <dbReference type="ARBA" id="ARBA00023310"/>
    </source>
</evidence>
<keyword evidence="5" id="KW-0813">Transport</keyword>
<keyword evidence="10" id="KW-0406">Ion transport</keyword>
<dbReference type="NCBIfam" id="TIGR01131">
    <property type="entry name" value="ATP_synt_6_or_A"/>
    <property type="match status" value="1"/>
</dbReference>
<evidence type="ECO:0000256" key="6">
    <source>
        <dbReference type="ARBA" id="ARBA00022547"/>
    </source>
</evidence>
<keyword evidence="12" id="KW-0066">ATP synthesis</keyword>
<reference evidence="15" key="1">
    <citation type="journal article" date="2018" name="Mol. Phylogenet. Evol.">
        <title>Gene arrangement and sequence of mitochondrial genomes yield insights into the phylogeny and evolution of bees and sphecid wasps (Hymenoptera: Apoidea).</title>
        <authorList>
            <person name="Zheng B.Y."/>
            <person name="Cao L.J."/>
            <person name="Tang P."/>
            <person name="van Achterberg K."/>
            <person name="Hoffmann A.A."/>
            <person name="Chen H.Y."/>
            <person name="Chen X.X."/>
            <person name="Wei S.J."/>
        </authorList>
    </citation>
    <scope>NUCLEOTIDE SEQUENCE</scope>
</reference>
<feature type="transmembrane region" description="Helical" evidence="14">
    <location>
        <begin position="67"/>
        <end position="90"/>
    </location>
</feature>
<keyword evidence="11 14" id="KW-0472">Membrane</keyword>
<evidence type="ECO:0000256" key="13">
    <source>
        <dbReference type="RuleBase" id="RU004450"/>
    </source>
</evidence>
<evidence type="ECO:0000256" key="1">
    <source>
        <dbReference type="ARBA" id="ARBA00002070"/>
    </source>
</evidence>
<evidence type="ECO:0000256" key="5">
    <source>
        <dbReference type="ARBA" id="ARBA00022448"/>
    </source>
</evidence>
<dbReference type="CDD" id="cd00310">
    <property type="entry name" value="ATP-synt_Fo_a_6"/>
    <property type="match status" value="1"/>
</dbReference>
<evidence type="ECO:0000256" key="2">
    <source>
        <dbReference type="ARBA" id="ARBA00004141"/>
    </source>
</evidence>
<dbReference type="AlphaFoldDB" id="A0A343DRE4"/>
<name>A0A343DRE4_9HYME</name>
<keyword evidence="15" id="KW-0496">Mitochondrion</keyword>
<comment type="subunit">
    <text evidence="4">F-type ATPases have 2 components, CF(1) - the catalytic core - and CF(0) - the membrane proton channel. CF(1) has five subunits: alpha(3), beta(3), gamma(1), delta(1), epsilon(1). CF(0) has three main subunits: a, b and c.</text>
</comment>
<proteinExistence type="inferred from homology"/>
<sequence length="222" mass="26216">MNLFENFDPSTNQILSLNWIAAFLYLFLIPYSYWLIPSRLNMMWMNFIKLIYLEFKLISSNLYQSNIIMFISLMMMLMMMNFLSLMPYIFTMTSHMSFNLIMSLSLWTSFMLYGWIKLTKKSLSHLVPLNTPFLLMNFMVYIELISNIIRPWTLSIRLTANLIAGHLLLTLLGLFMSNLNNNYIMISSIFIQNLLLILEISMALIQAYVYSILSILYFSEIK</sequence>
<dbReference type="PRINTS" id="PR00123">
    <property type="entry name" value="ATPASEA"/>
</dbReference>
<dbReference type="GO" id="GO:0005743">
    <property type="term" value="C:mitochondrial inner membrane"/>
    <property type="evidence" value="ECO:0007669"/>
    <property type="project" value="UniProtKB-SubCell"/>
</dbReference>
<dbReference type="InterPro" id="IPR045083">
    <property type="entry name" value="ATP_synth_F0_asu_bact/mt"/>
</dbReference>
<evidence type="ECO:0000256" key="14">
    <source>
        <dbReference type="SAM" id="Phobius"/>
    </source>
</evidence>
<feature type="transmembrane region" description="Helical" evidence="14">
    <location>
        <begin position="96"/>
        <end position="116"/>
    </location>
</feature>
<dbReference type="PROSITE" id="PS00449">
    <property type="entry name" value="ATPASE_A"/>
    <property type="match status" value="1"/>
</dbReference>
<comment type="function">
    <text evidence="1">Mitochondrial membrane ATP synthase (F(1)F(0) ATP synthase or Complex V) produces ATP from ADP in the presence of a proton gradient across the membrane which is generated by electron transport complexes of the respiratory chain. F-type ATPases consist of two structural domains, F(1) - containing the extramembraneous catalytic core and F(0) - containing the membrane proton channel, linked together by a central stalk and a peripheral stalk. During catalysis, ATP synthesis in the catalytic domain of F(1) is coupled via a rotary mechanism of the central stalk subunits to proton translocation. Key component of the proton channel; it may play a direct role in the translocation of protons across the membrane.</text>
</comment>
<evidence type="ECO:0000256" key="4">
    <source>
        <dbReference type="ARBA" id="ARBA00011648"/>
    </source>
</evidence>
<dbReference type="GO" id="GO:0045259">
    <property type="term" value="C:proton-transporting ATP synthase complex"/>
    <property type="evidence" value="ECO:0007669"/>
    <property type="project" value="UniProtKB-KW"/>
</dbReference>
<keyword evidence="9 14" id="KW-1133">Transmembrane helix</keyword>
<feature type="transmembrane region" description="Helical" evidence="14">
    <location>
        <begin position="16"/>
        <end position="36"/>
    </location>
</feature>
<evidence type="ECO:0000256" key="10">
    <source>
        <dbReference type="ARBA" id="ARBA00023065"/>
    </source>
</evidence>
<dbReference type="InterPro" id="IPR035908">
    <property type="entry name" value="F0_ATP_A_sf"/>
</dbReference>
<dbReference type="Gene3D" id="1.20.120.220">
    <property type="entry name" value="ATP synthase, F0 complex, subunit A"/>
    <property type="match status" value="1"/>
</dbReference>
<dbReference type="SUPFAM" id="SSF81336">
    <property type="entry name" value="F1F0 ATP synthase subunit A"/>
    <property type="match status" value="1"/>
</dbReference>
<comment type="similarity">
    <text evidence="3">Belongs to the ATPase A chain family.</text>
</comment>
<evidence type="ECO:0000256" key="9">
    <source>
        <dbReference type="ARBA" id="ARBA00022989"/>
    </source>
</evidence>
<dbReference type="InterPro" id="IPR000568">
    <property type="entry name" value="ATP_synth_F0_asu"/>
</dbReference>
<comment type="subcellular location">
    <subcellularLocation>
        <location evidence="2">Membrane</location>
        <topology evidence="2">Multi-pass membrane protein</topology>
    </subcellularLocation>
    <subcellularLocation>
        <location evidence="13">Mitochondrion inner membrane</location>
        <topology evidence="13">Multi-pass membrane protein</topology>
    </subcellularLocation>
</comment>
<evidence type="ECO:0000313" key="15">
    <source>
        <dbReference type="EMBL" id="ARX96605.1"/>
    </source>
</evidence>